<evidence type="ECO:0000313" key="2">
    <source>
        <dbReference type="Proteomes" id="UP001172386"/>
    </source>
</evidence>
<protein>
    <submittedName>
        <fullName evidence="1">Uncharacterized protein</fullName>
    </submittedName>
</protein>
<dbReference type="Proteomes" id="UP001172386">
    <property type="component" value="Unassembled WGS sequence"/>
</dbReference>
<comment type="caution">
    <text evidence="1">The sequence shown here is derived from an EMBL/GenBank/DDBJ whole genome shotgun (WGS) entry which is preliminary data.</text>
</comment>
<name>A0ACC3AAR7_9EURO</name>
<evidence type="ECO:0000313" key="1">
    <source>
        <dbReference type="EMBL" id="KAJ9658507.1"/>
    </source>
</evidence>
<dbReference type="EMBL" id="JAPDRQ010000050">
    <property type="protein sequence ID" value="KAJ9658507.1"/>
    <property type="molecule type" value="Genomic_DNA"/>
</dbReference>
<accession>A0ACC3AAR7</accession>
<gene>
    <name evidence="1" type="ORF">H2198_003659</name>
</gene>
<proteinExistence type="predicted"/>
<sequence>MASNTQPQHDHEQFHQHHHHHHDMSHNDRNIAHWDKVAKTYTSQHTQKEFGDFINKITEFVLNNLSKIGVDFIDSSSAFETRDNTTPTKSVRILDYACGPGTMTNILASHATEFIGLDISPNMVKEYNERFSSDQSNNGEKINAQAFHANLFEPAGTPESLNDPKFFNFDLVVVSGGYHHFEDLPLVTKRLVERLKPGGVLMIIDFKSHAPEDMADHPAMNTIAHHGFTEGSIKQLFAGAGLEDNQVYDFPTPITIRGTSTRQPFMARGKKPL</sequence>
<keyword evidence="2" id="KW-1185">Reference proteome</keyword>
<organism evidence="1 2">
    <name type="scientific">Neophaeococcomyces mojaviensis</name>
    <dbReference type="NCBI Taxonomy" id="3383035"/>
    <lineage>
        <taxon>Eukaryota</taxon>
        <taxon>Fungi</taxon>
        <taxon>Dikarya</taxon>
        <taxon>Ascomycota</taxon>
        <taxon>Pezizomycotina</taxon>
        <taxon>Eurotiomycetes</taxon>
        <taxon>Chaetothyriomycetidae</taxon>
        <taxon>Chaetothyriales</taxon>
        <taxon>Chaetothyriales incertae sedis</taxon>
        <taxon>Neophaeococcomyces</taxon>
    </lineage>
</organism>
<reference evidence="1" key="1">
    <citation type="submission" date="2022-10" db="EMBL/GenBank/DDBJ databases">
        <title>Culturing micro-colonial fungi from biological soil crusts in the Mojave desert and describing Neophaeococcomyces mojavensis, and introducing the new genera and species Taxawa tesnikishii.</title>
        <authorList>
            <person name="Kurbessoian T."/>
            <person name="Stajich J.E."/>
        </authorList>
    </citation>
    <scope>NUCLEOTIDE SEQUENCE</scope>
    <source>
        <strain evidence="1">JES_112</strain>
    </source>
</reference>